<evidence type="ECO:0000256" key="1">
    <source>
        <dbReference type="SAM" id="Phobius"/>
    </source>
</evidence>
<feature type="transmembrane region" description="Helical" evidence="1">
    <location>
        <begin position="31"/>
        <end position="51"/>
    </location>
</feature>
<keyword evidence="1" id="KW-0812">Transmembrane</keyword>
<accession>L1MKV3</accession>
<dbReference type="EMBL" id="AMEM01000010">
    <property type="protein sequence ID" value="EKX91675.1"/>
    <property type="molecule type" value="Genomic_DNA"/>
</dbReference>
<evidence type="ECO:0000313" key="2">
    <source>
        <dbReference type="EMBL" id="EKX91675.1"/>
    </source>
</evidence>
<dbReference type="HOGENOM" id="CLU_3078832_0_0_11"/>
<proteinExistence type="predicted"/>
<gene>
    <name evidence="2" type="ORF">HMPREF9997_00516</name>
</gene>
<name>L1MKV3_9CORY</name>
<comment type="caution">
    <text evidence="2">The sequence shown here is derived from an EMBL/GenBank/DDBJ whole genome shotgun (WGS) entry which is preliminary data.</text>
</comment>
<dbReference type="STRING" id="1035195.HMPREF9997_00516"/>
<sequence>MFVWSLCKVLARAGDGALCVLSKGLGDCLRVLFAGFCGVGLGGFCAARSIFG</sequence>
<evidence type="ECO:0000313" key="3">
    <source>
        <dbReference type="Proteomes" id="UP000010445"/>
    </source>
</evidence>
<keyword evidence="1" id="KW-0472">Membrane</keyword>
<dbReference type="AlphaFoldDB" id="L1MKV3"/>
<organism evidence="2 3">
    <name type="scientific">Corynebacterium durum F0235</name>
    <dbReference type="NCBI Taxonomy" id="1035195"/>
    <lineage>
        <taxon>Bacteria</taxon>
        <taxon>Bacillati</taxon>
        <taxon>Actinomycetota</taxon>
        <taxon>Actinomycetes</taxon>
        <taxon>Mycobacteriales</taxon>
        <taxon>Corynebacteriaceae</taxon>
        <taxon>Corynebacterium</taxon>
    </lineage>
</organism>
<dbReference type="Proteomes" id="UP000010445">
    <property type="component" value="Unassembled WGS sequence"/>
</dbReference>
<keyword evidence="1" id="KW-1133">Transmembrane helix</keyword>
<keyword evidence="3" id="KW-1185">Reference proteome</keyword>
<protein>
    <submittedName>
        <fullName evidence="2">Uncharacterized protein</fullName>
    </submittedName>
</protein>
<reference evidence="2 3" key="1">
    <citation type="submission" date="2012-05" db="EMBL/GenBank/DDBJ databases">
        <authorList>
            <person name="Weinstock G."/>
            <person name="Sodergren E."/>
            <person name="Lobos E.A."/>
            <person name="Fulton L."/>
            <person name="Fulton R."/>
            <person name="Courtney L."/>
            <person name="Fronick C."/>
            <person name="O'Laughlin M."/>
            <person name="Godfrey J."/>
            <person name="Wilson R.M."/>
            <person name="Miner T."/>
            <person name="Farmer C."/>
            <person name="Delehaunty K."/>
            <person name="Cordes M."/>
            <person name="Minx P."/>
            <person name="Tomlinson C."/>
            <person name="Chen J."/>
            <person name="Wollam A."/>
            <person name="Pepin K.H."/>
            <person name="Bhonagiri V."/>
            <person name="Zhang X."/>
            <person name="Suruliraj S."/>
            <person name="Warren W."/>
            <person name="Mitreva M."/>
            <person name="Mardis E.R."/>
            <person name="Wilson R.K."/>
        </authorList>
    </citation>
    <scope>NUCLEOTIDE SEQUENCE [LARGE SCALE GENOMIC DNA]</scope>
    <source>
        <strain evidence="2 3">F0235</strain>
    </source>
</reference>